<dbReference type="AlphaFoldDB" id="A0AAE9XMP8"/>
<proteinExistence type="predicted"/>
<feature type="coiled-coil region" evidence="1">
    <location>
        <begin position="69"/>
        <end position="124"/>
    </location>
</feature>
<accession>A0AAE9XMP8</accession>
<gene>
    <name evidence="2" type="ORF">PML95_06810</name>
</gene>
<protein>
    <submittedName>
        <fullName evidence="2">Uncharacterized protein</fullName>
    </submittedName>
</protein>
<reference evidence="2" key="1">
    <citation type="submission" date="2023-01" db="EMBL/GenBank/DDBJ databases">
        <title>Oxazolidinone resistance genes in florfenicol resistant enterococci from beef cattle and veal calves at slaughter.</title>
        <authorList>
            <person name="Biggel M."/>
        </authorList>
    </citation>
    <scope>NUCLEOTIDE SEQUENCE</scope>
    <source>
        <strain evidence="2">K204-1</strain>
    </source>
</reference>
<feature type="coiled-coil region" evidence="1">
    <location>
        <begin position="150"/>
        <end position="226"/>
    </location>
</feature>
<organism evidence="2 3">
    <name type="scientific">Vagococcus lutrae</name>
    <dbReference type="NCBI Taxonomy" id="81947"/>
    <lineage>
        <taxon>Bacteria</taxon>
        <taxon>Bacillati</taxon>
        <taxon>Bacillota</taxon>
        <taxon>Bacilli</taxon>
        <taxon>Lactobacillales</taxon>
        <taxon>Enterococcaceae</taxon>
        <taxon>Vagococcus</taxon>
    </lineage>
</organism>
<dbReference type="EMBL" id="CP116507">
    <property type="protein sequence ID" value="WCG22109.1"/>
    <property type="molecule type" value="Genomic_DNA"/>
</dbReference>
<evidence type="ECO:0000313" key="3">
    <source>
        <dbReference type="Proteomes" id="UP001179600"/>
    </source>
</evidence>
<name>A0AAE9XMP8_9ENTE</name>
<sequence>MKKRIFVGLVILLSSFGTMSLASQLLKWGGEEDVAAIHEVIVDLDSKLSNKETQLLSTKDSMSQLTQTLNATQVDYQTAQSQYQALLAEKENQTDELKWLESEIARLQSEKDTDTHELASLREKMERRRIEAMDRENVLAEQLAHANEAILTIEEDIKGYHSTIETLEKESKALSDEIAQVKNEKLALVQENQQLKTAKSDSDEKLAEALREIKELRAFAEETVDKHE</sequence>
<evidence type="ECO:0000313" key="2">
    <source>
        <dbReference type="EMBL" id="WCG22109.1"/>
    </source>
</evidence>
<keyword evidence="1" id="KW-0175">Coiled coil</keyword>
<dbReference type="RefSeq" id="WP_272163105.1">
    <property type="nucleotide sequence ID" value="NZ_CP116507.1"/>
</dbReference>
<evidence type="ECO:0000256" key="1">
    <source>
        <dbReference type="SAM" id="Coils"/>
    </source>
</evidence>
<dbReference type="Proteomes" id="UP001179600">
    <property type="component" value="Chromosome"/>
</dbReference>